<proteinExistence type="predicted"/>
<evidence type="ECO:0000313" key="1">
    <source>
        <dbReference type="EMBL" id="GAF78873.1"/>
    </source>
</evidence>
<dbReference type="EMBL" id="BARS01000539">
    <property type="protein sequence ID" value="GAF78873.1"/>
    <property type="molecule type" value="Genomic_DNA"/>
</dbReference>
<evidence type="ECO:0008006" key="2">
    <source>
        <dbReference type="Google" id="ProtNLM"/>
    </source>
</evidence>
<sequence>MKCPKCNFDNPNDTLYCGKCSTPIKPLEEISPTKTLEIPAKGLTTGTTFASRY</sequence>
<gene>
    <name evidence="1" type="ORF">S01H1_01276</name>
</gene>
<reference evidence="1" key="1">
    <citation type="journal article" date="2014" name="Front. Microbiol.">
        <title>High frequency of phylogenetically diverse reductive dehalogenase-homologous genes in deep subseafloor sedimentary metagenomes.</title>
        <authorList>
            <person name="Kawai M."/>
            <person name="Futagami T."/>
            <person name="Toyoda A."/>
            <person name="Takaki Y."/>
            <person name="Nishi S."/>
            <person name="Hori S."/>
            <person name="Arai W."/>
            <person name="Tsubouchi T."/>
            <person name="Morono Y."/>
            <person name="Uchiyama I."/>
            <person name="Ito T."/>
            <person name="Fujiyama A."/>
            <person name="Inagaki F."/>
            <person name="Takami H."/>
        </authorList>
    </citation>
    <scope>NUCLEOTIDE SEQUENCE</scope>
    <source>
        <strain evidence="1">Expedition CK06-06</strain>
    </source>
</reference>
<protein>
    <recommendedName>
        <fullName evidence="2">DZANK-type domain-containing protein</fullName>
    </recommendedName>
</protein>
<accession>X0SCU2</accession>
<dbReference type="AlphaFoldDB" id="X0SCU2"/>
<comment type="caution">
    <text evidence="1">The sequence shown here is derived from an EMBL/GenBank/DDBJ whole genome shotgun (WGS) entry which is preliminary data.</text>
</comment>
<organism evidence="1">
    <name type="scientific">marine sediment metagenome</name>
    <dbReference type="NCBI Taxonomy" id="412755"/>
    <lineage>
        <taxon>unclassified sequences</taxon>
        <taxon>metagenomes</taxon>
        <taxon>ecological metagenomes</taxon>
    </lineage>
</organism>
<name>X0SCU2_9ZZZZ</name>